<accession>A0A9W9KN27</accession>
<evidence type="ECO:0000313" key="2">
    <source>
        <dbReference type="Proteomes" id="UP001149074"/>
    </source>
</evidence>
<gene>
    <name evidence="1" type="ORF">N7532_000245</name>
</gene>
<dbReference type="AlphaFoldDB" id="A0A9W9KN27"/>
<evidence type="ECO:0000313" key="1">
    <source>
        <dbReference type="EMBL" id="KAJ5112200.1"/>
    </source>
</evidence>
<dbReference type="EMBL" id="JAPQKI010000001">
    <property type="protein sequence ID" value="KAJ5112200.1"/>
    <property type="molecule type" value="Genomic_DNA"/>
</dbReference>
<dbReference type="OrthoDB" id="2520703at2759"/>
<organism evidence="1 2">
    <name type="scientific">Penicillium argentinense</name>
    <dbReference type="NCBI Taxonomy" id="1131581"/>
    <lineage>
        <taxon>Eukaryota</taxon>
        <taxon>Fungi</taxon>
        <taxon>Dikarya</taxon>
        <taxon>Ascomycota</taxon>
        <taxon>Pezizomycotina</taxon>
        <taxon>Eurotiomycetes</taxon>
        <taxon>Eurotiomycetidae</taxon>
        <taxon>Eurotiales</taxon>
        <taxon>Aspergillaceae</taxon>
        <taxon>Penicillium</taxon>
    </lineage>
</organism>
<protein>
    <submittedName>
        <fullName evidence="1">Uncharacterized protein</fullName>
    </submittedName>
</protein>
<proteinExistence type="predicted"/>
<reference evidence="1" key="1">
    <citation type="submission" date="2022-11" db="EMBL/GenBank/DDBJ databases">
        <authorList>
            <person name="Petersen C."/>
        </authorList>
    </citation>
    <scope>NUCLEOTIDE SEQUENCE</scope>
    <source>
        <strain evidence="1">IBT 30761</strain>
    </source>
</reference>
<dbReference type="GeneID" id="81351728"/>
<sequence>MLGPESLQEYNDTQVKVDSFREFTSLEYLTIPEACLSERVKFSPRLGQLDIEDSVCSIRDLVMSIAKNVKAGLYLDLKEITVN</sequence>
<reference evidence="1" key="2">
    <citation type="journal article" date="2023" name="IMA Fungus">
        <title>Comparative genomic study of the Penicillium genus elucidates a diverse pangenome and 15 lateral gene transfer events.</title>
        <authorList>
            <person name="Petersen C."/>
            <person name="Sorensen T."/>
            <person name="Nielsen M.R."/>
            <person name="Sondergaard T.E."/>
            <person name="Sorensen J.L."/>
            <person name="Fitzpatrick D.A."/>
            <person name="Frisvad J.C."/>
            <person name="Nielsen K.L."/>
        </authorList>
    </citation>
    <scope>NUCLEOTIDE SEQUENCE</scope>
    <source>
        <strain evidence="1">IBT 30761</strain>
    </source>
</reference>
<comment type="caution">
    <text evidence="1">The sequence shown here is derived from an EMBL/GenBank/DDBJ whole genome shotgun (WGS) entry which is preliminary data.</text>
</comment>
<keyword evidence="2" id="KW-1185">Reference proteome</keyword>
<dbReference type="Proteomes" id="UP001149074">
    <property type="component" value="Unassembled WGS sequence"/>
</dbReference>
<dbReference type="RefSeq" id="XP_056479973.1">
    <property type="nucleotide sequence ID" value="XM_056612749.1"/>
</dbReference>
<name>A0A9W9KN27_9EURO</name>